<dbReference type="OrthoDB" id="9808814at2"/>
<dbReference type="SUPFAM" id="SSF51735">
    <property type="entry name" value="NAD(P)-binding Rossmann-fold domains"/>
    <property type="match status" value="1"/>
</dbReference>
<evidence type="ECO:0000256" key="1">
    <source>
        <dbReference type="ARBA" id="ARBA00006484"/>
    </source>
</evidence>
<organism evidence="3 4">
    <name type="scientific">Microvirga subterranea</name>
    <dbReference type="NCBI Taxonomy" id="186651"/>
    <lineage>
        <taxon>Bacteria</taxon>
        <taxon>Pseudomonadati</taxon>
        <taxon>Pseudomonadota</taxon>
        <taxon>Alphaproteobacteria</taxon>
        <taxon>Hyphomicrobiales</taxon>
        <taxon>Methylobacteriaceae</taxon>
        <taxon>Microvirga</taxon>
    </lineage>
</organism>
<evidence type="ECO:0008006" key="5">
    <source>
        <dbReference type="Google" id="ProtNLM"/>
    </source>
</evidence>
<name>A0A370HQH0_9HYPH</name>
<accession>A0A370HQH0</accession>
<dbReference type="PRINTS" id="PR00081">
    <property type="entry name" value="GDHRDH"/>
</dbReference>
<sequence length="261" mass="27700">MTKEPRWTVITGASSGIGAELARAFAARGSALVLAARRHERLEALSREIQAAHGVPVEVMALDLEDRAAPQDLCEMLRERGIVPHTLVNNAGFGLRGRFATLPHERQIAMIDLNVTALTALCRLMLPGMIERGRGGILNVASTAAFQAGPYMAVYYATKAFVLSLSEALHEEAKPHGVTVTALCPGPTESEFSATADLENSKLFKGGAMPAADVARLGVDGYERGRAIVITGRTNLLGTIGAKVFPRSMTRRIAGLLQGGG</sequence>
<dbReference type="EMBL" id="QQBB01000004">
    <property type="protein sequence ID" value="RDI59154.1"/>
    <property type="molecule type" value="Genomic_DNA"/>
</dbReference>
<evidence type="ECO:0000313" key="3">
    <source>
        <dbReference type="EMBL" id="RDI59154.1"/>
    </source>
</evidence>
<dbReference type="RefSeq" id="WP_114770058.1">
    <property type="nucleotide sequence ID" value="NZ_QQBB01000004.1"/>
</dbReference>
<protein>
    <recommendedName>
        <fullName evidence="5">Short-subunit dehydrogenase</fullName>
    </recommendedName>
</protein>
<dbReference type="PIRSF" id="PIRSF000126">
    <property type="entry name" value="11-beta-HSD1"/>
    <property type="match status" value="1"/>
</dbReference>
<evidence type="ECO:0000256" key="2">
    <source>
        <dbReference type="ARBA" id="ARBA00023002"/>
    </source>
</evidence>
<evidence type="ECO:0000313" key="4">
    <source>
        <dbReference type="Proteomes" id="UP000254925"/>
    </source>
</evidence>
<reference evidence="3 4" key="1">
    <citation type="submission" date="2018-07" db="EMBL/GenBank/DDBJ databases">
        <title>Genomic Encyclopedia of Type Strains, Phase IV (KMG-IV): sequencing the most valuable type-strain genomes for metagenomic binning, comparative biology and taxonomic classification.</title>
        <authorList>
            <person name="Goeker M."/>
        </authorList>
    </citation>
    <scope>NUCLEOTIDE SEQUENCE [LARGE SCALE GENOMIC DNA]</scope>
    <source>
        <strain evidence="3 4">DSM 14364</strain>
    </source>
</reference>
<dbReference type="GO" id="GO:0016020">
    <property type="term" value="C:membrane"/>
    <property type="evidence" value="ECO:0007669"/>
    <property type="project" value="TreeGrafter"/>
</dbReference>
<dbReference type="PANTHER" id="PTHR44196:SF2">
    <property type="entry name" value="SHORT-CHAIN DEHYDROGENASE-RELATED"/>
    <property type="match status" value="1"/>
</dbReference>
<gene>
    <name evidence="3" type="ORF">DES45_10465</name>
</gene>
<dbReference type="PANTHER" id="PTHR44196">
    <property type="entry name" value="DEHYDROGENASE/REDUCTASE SDR FAMILY MEMBER 7B"/>
    <property type="match status" value="1"/>
</dbReference>
<dbReference type="Gene3D" id="3.40.50.720">
    <property type="entry name" value="NAD(P)-binding Rossmann-like Domain"/>
    <property type="match status" value="1"/>
</dbReference>
<keyword evidence="4" id="KW-1185">Reference proteome</keyword>
<comment type="similarity">
    <text evidence="1">Belongs to the short-chain dehydrogenases/reductases (SDR) family.</text>
</comment>
<dbReference type="CDD" id="cd05233">
    <property type="entry name" value="SDR_c"/>
    <property type="match status" value="1"/>
</dbReference>
<dbReference type="Proteomes" id="UP000254925">
    <property type="component" value="Unassembled WGS sequence"/>
</dbReference>
<comment type="caution">
    <text evidence="3">The sequence shown here is derived from an EMBL/GenBank/DDBJ whole genome shotgun (WGS) entry which is preliminary data.</text>
</comment>
<dbReference type="InterPro" id="IPR002347">
    <property type="entry name" value="SDR_fam"/>
</dbReference>
<dbReference type="InterPro" id="IPR036291">
    <property type="entry name" value="NAD(P)-bd_dom_sf"/>
</dbReference>
<dbReference type="Pfam" id="PF00106">
    <property type="entry name" value="adh_short"/>
    <property type="match status" value="1"/>
</dbReference>
<keyword evidence="2" id="KW-0560">Oxidoreductase</keyword>
<proteinExistence type="inferred from homology"/>
<dbReference type="GO" id="GO:0016491">
    <property type="term" value="F:oxidoreductase activity"/>
    <property type="evidence" value="ECO:0007669"/>
    <property type="project" value="UniProtKB-KW"/>
</dbReference>
<dbReference type="AlphaFoldDB" id="A0A370HQH0"/>